<dbReference type="AlphaFoldDB" id="A0A9Q3PM92"/>
<organism evidence="1 2">
    <name type="scientific">Austropuccinia psidii MF-1</name>
    <dbReference type="NCBI Taxonomy" id="1389203"/>
    <lineage>
        <taxon>Eukaryota</taxon>
        <taxon>Fungi</taxon>
        <taxon>Dikarya</taxon>
        <taxon>Basidiomycota</taxon>
        <taxon>Pucciniomycotina</taxon>
        <taxon>Pucciniomycetes</taxon>
        <taxon>Pucciniales</taxon>
        <taxon>Sphaerophragmiaceae</taxon>
        <taxon>Austropuccinia</taxon>
    </lineage>
</organism>
<dbReference type="Proteomes" id="UP000765509">
    <property type="component" value="Unassembled WGS sequence"/>
</dbReference>
<gene>
    <name evidence="1" type="ORF">O181_106763</name>
</gene>
<sequence length="135" mass="15603">MNLFDNFINGLDALTKLNDSYVAIKTNVSNLKSALGSIWDDNALVAMFFNHWNKKLFHEISTAMDEKLSLYDKVQIRAEDILQVAQRFQTEIIPCLCHLLPWSCLTVLLTINIARKRPVFVFPLRNLPLQRGKFH</sequence>
<keyword evidence="2" id="KW-1185">Reference proteome</keyword>
<reference evidence="1" key="1">
    <citation type="submission" date="2021-03" db="EMBL/GenBank/DDBJ databases">
        <title>Draft genome sequence of rust myrtle Austropuccinia psidii MF-1, a brazilian biotype.</title>
        <authorList>
            <person name="Quecine M.C."/>
            <person name="Pachon D.M.R."/>
            <person name="Bonatelli M.L."/>
            <person name="Correr F.H."/>
            <person name="Franceschini L.M."/>
            <person name="Leite T.F."/>
            <person name="Margarido G.R.A."/>
            <person name="Almeida C.A."/>
            <person name="Ferrarezi J.A."/>
            <person name="Labate C.A."/>
        </authorList>
    </citation>
    <scope>NUCLEOTIDE SEQUENCE</scope>
    <source>
        <strain evidence="1">MF-1</strain>
    </source>
</reference>
<accession>A0A9Q3PM92</accession>
<comment type="caution">
    <text evidence="1">The sequence shown here is derived from an EMBL/GenBank/DDBJ whole genome shotgun (WGS) entry which is preliminary data.</text>
</comment>
<proteinExistence type="predicted"/>
<name>A0A9Q3PM92_9BASI</name>
<protein>
    <submittedName>
        <fullName evidence="1">Uncharacterized protein</fullName>
    </submittedName>
</protein>
<dbReference type="EMBL" id="AVOT02080128">
    <property type="protein sequence ID" value="MBW0567048.1"/>
    <property type="molecule type" value="Genomic_DNA"/>
</dbReference>
<evidence type="ECO:0000313" key="1">
    <source>
        <dbReference type="EMBL" id="MBW0567048.1"/>
    </source>
</evidence>
<evidence type="ECO:0000313" key="2">
    <source>
        <dbReference type="Proteomes" id="UP000765509"/>
    </source>
</evidence>